<sequence length="148" mass="16598">MFPFGVIVMSRALVVIRSNADRQKAAHWAHIAPYGTRIEFKESKRSIPQNSRMWAMLTDIAQQVPWHGLKLAADDWKLIFLDALKREVRLVPNIDGNGFVSLGRSSSDLSKTEMSDLMELIAEFGTRNGVQFSASDAEQLLAEKEHAA</sequence>
<dbReference type="EMBL" id="LMTR01000028">
    <property type="protein sequence ID" value="KWT70719.1"/>
    <property type="molecule type" value="Genomic_DNA"/>
</dbReference>
<organism evidence="1 2">
    <name type="scientific">Hyphomicrobium sulfonivorans</name>
    <dbReference type="NCBI Taxonomy" id="121290"/>
    <lineage>
        <taxon>Bacteria</taxon>
        <taxon>Pseudomonadati</taxon>
        <taxon>Pseudomonadota</taxon>
        <taxon>Alphaproteobacteria</taxon>
        <taxon>Hyphomicrobiales</taxon>
        <taxon>Hyphomicrobiaceae</taxon>
        <taxon>Hyphomicrobium</taxon>
    </lineage>
</organism>
<dbReference type="InterPro" id="IPR036619">
    <property type="entry name" value="NinB_sf"/>
</dbReference>
<dbReference type="PATRIC" id="fig|121290.4.peg.3468"/>
<proteinExistence type="predicted"/>
<accession>A0A109BL24</accession>
<dbReference type="STRING" id="121290.APY04_0780"/>
<gene>
    <name evidence="1" type="ORF">APY04_0780</name>
</gene>
<name>A0A109BL24_HYPSL</name>
<evidence type="ECO:0000313" key="1">
    <source>
        <dbReference type="EMBL" id="KWT70719.1"/>
    </source>
</evidence>
<keyword evidence="2" id="KW-1185">Reference proteome</keyword>
<dbReference type="Proteomes" id="UP000059074">
    <property type="component" value="Unassembled WGS sequence"/>
</dbReference>
<dbReference type="InterPro" id="IPR008711">
    <property type="entry name" value="Recombinase_NinB"/>
</dbReference>
<dbReference type="Gene3D" id="1.10.3790.10">
    <property type="entry name" value="NinB"/>
    <property type="match status" value="1"/>
</dbReference>
<comment type="caution">
    <text evidence="1">The sequence shown here is derived from an EMBL/GenBank/DDBJ whole genome shotgun (WGS) entry which is preliminary data.</text>
</comment>
<dbReference type="AlphaFoldDB" id="A0A109BL24"/>
<dbReference type="Pfam" id="PF05772">
    <property type="entry name" value="NinB"/>
    <property type="match status" value="1"/>
</dbReference>
<reference evidence="1 2" key="1">
    <citation type="submission" date="2015-10" db="EMBL/GenBank/DDBJ databases">
        <title>Transcriptomic analysis of a linuron degrading triple-species bacterial consortium.</title>
        <authorList>
            <person name="Albers P."/>
        </authorList>
    </citation>
    <scope>NUCLEOTIDE SEQUENCE [LARGE SCALE GENOMIC DNA]</scope>
    <source>
        <strain evidence="1 2">WDL6</strain>
    </source>
</reference>
<evidence type="ECO:0000313" key="2">
    <source>
        <dbReference type="Proteomes" id="UP000059074"/>
    </source>
</evidence>
<protein>
    <submittedName>
        <fullName evidence="1">Phage NinB DNA recombination</fullName>
    </submittedName>
</protein>
<dbReference type="SUPFAM" id="SSF103370">
    <property type="entry name" value="NinB"/>
    <property type="match status" value="1"/>
</dbReference>